<evidence type="ECO:0000256" key="2">
    <source>
        <dbReference type="ARBA" id="ARBA00023002"/>
    </source>
</evidence>
<dbReference type="Proteomes" id="UP000186955">
    <property type="component" value="Unassembled WGS sequence"/>
</dbReference>
<dbReference type="InterPro" id="IPR036291">
    <property type="entry name" value="NAD(P)-bd_dom_sf"/>
</dbReference>
<reference evidence="4 5" key="1">
    <citation type="submission" date="2016-10" db="EMBL/GenBank/DDBJ databases">
        <title>Genome sequence of the ascomycete fungus Penicillium subrubescens.</title>
        <authorList>
            <person name="De Vries R.P."/>
            <person name="Peng M."/>
            <person name="Dilokpimol A."/>
            <person name="Hilden K."/>
            <person name="Makela M.R."/>
            <person name="Grigoriev I."/>
            <person name="Riley R."/>
            <person name="Granchi Z."/>
        </authorList>
    </citation>
    <scope>NUCLEOTIDE SEQUENCE [LARGE SCALE GENOMIC DNA]</scope>
    <source>
        <strain evidence="4 5">CBS 132785</strain>
    </source>
</reference>
<keyword evidence="5" id="KW-1185">Reference proteome</keyword>
<evidence type="ECO:0000313" key="4">
    <source>
        <dbReference type="EMBL" id="OKO94693.1"/>
    </source>
</evidence>
<evidence type="ECO:0000256" key="1">
    <source>
        <dbReference type="ARBA" id="ARBA00006484"/>
    </source>
</evidence>
<dbReference type="InterPro" id="IPR002347">
    <property type="entry name" value="SDR_fam"/>
</dbReference>
<gene>
    <name evidence="4" type="ORF">PENSUB_11531</name>
</gene>
<evidence type="ECO:0000313" key="5">
    <source>
        <dbReference type="Proteomes" id="UP000186955"/>
    </source>
</evidence>
<feature type="compositionally biased region" description="Polar residues" evidence="3">
    <location>
        <begin position="1"/>
        <end position="17"/>
    </location>
</feature>
<proteinExistence type="inferred from homology"/>
<evidence type="ECO:0000256" key="3">
    <source>
        <dbReference type="SAM" id="MobiDB-lite"/>
    </source>
</evidence>
<comment type="caution">
    <text evidence="4">The sequence shown here is derived from an EMBL/GenBank/DDBJ whole genome shotgun (WGS) entry which is preliminary data.</text>
</comment>
<dbReference type="Pfam" id="PF13561">
    <property type="entry name" value="adh_short_C2"/>
    <property type="match status" value="1"/>
</dbReference>
<accession>A0A1Q5T373</accession>
<dbReference type="CDD" id="cd05233">
    <property type="entry name" value="SDR_c"/>
    <property type="match status" value="1"/>
</dbReference>
<organism evidence="4 5">
    <name type="scientific">Penicillium subrubescens</name>
    <dbReference type="NCBI Taxonomy" id="1316194"/>
    <lineage>
        <taxon>Eukaryota</taxon>
        <taxon>Fungi</taxon>
        <taxon>Dikarya</taxon>
        <taxon>Ascomycota</taxon>
        <taxon>Pezizomycotina</taxon>
        <taxon>Eurotiomycetes</taxon>
        <taxon>Eurotiomycetidae</taxon>
        <taxon>Eurotiales</taxon>
        <taxon>Aspergillaceae</taxon>
        <taxon>Penicillium</taxon>
    </lineage>
</organism>
<dbReference type="SUPFAM" id="SSF51735">
    <property type="entry name" value="NAD(P)-binding Rossmann-fold domains"/>
    <property type="match status" value="1"/>
</dbReference>
<dbReference type="Gene3D" id="3.40.50.720">
    <property type="entry name" value="NAD(P)-binding Rossmann-like Domain"/>
    <property type="match status" value="1"/>
</dbReference>
<dbReference type="AlphaFoldDB" id="A0A1Q5T373"/>
<comment type="similarity">
    <text evidence="1">Belongs to the short-chain dehydrogenases/reductases (SDR) family.</text>
</comment>
<protein>
    <submittedName>
        <fullName evidence="4">L-xylulose reductase</fullName>
    </submittedName>
</protein>
<dbReference type="STRING" id="1316194.A0A1Q5T373"/>
<keyword evidence="2" id="KW-0560">Oxidoreductase</keyword>
<sequence length="361" mass="38965">MTRKGSGSTTEQANLPQMQEGGTREGTGAAANEQQKNEKEAANKSNSWQENRRTSAKNQRRGWQWDGQRSLAGRSRRVVYPSLRSFVSGHDNVQSALRAMSNGATRGIGRAIAFHLASRGASILGTFSSPESAHRLDELNRTVLDLYRGLEGHAPKIVGVAANVLSLDSPRLIKEALIGHFEGKVNIVINNAAYDPMRAMGKLDDDYVQKVLMGNTHALVMLMDALYANNIIQPNSRIINISSESGRRIPFPEMYLVGATKATMEALTRSWADILGTNSMTMGTTVNALLVGATATDTLLREAPTSFRQKATDARQSGSNLIDGVALPEDIANVAGLLVSERANWVTGSVVCANGGKFKIL</sequence>
<dbReference type="PRINTS" id="PR00081">
    <property type="entry name" value="GDHRDH"/>
</dbReference>
<feature type="region of interest" description="Disordered" evidence="3">
    <location>
        <begin position="1"/>
        <end position="68"/>
    </location>
</feature>
<dbReference type="PANTHER" id="PTHR48107:SF7">
    <property type="entry name" value="RE15974P"/>
    <property type="match status" value="1"/>
</dbReference>
<dbReference type="EMBL" id="MNBE01000716">
    <property type="protein sequence ID" value="OKO94693.1"/>
    <property type="molecule type" value="Genomic_DNA"/>
</dbReference>
<dbReference type="PANTHER" id="PTHR48107">
    <property type="entry name" value="NADPH-DEPENDENT ALDEHYDE REDUCTASE-LIKE PROTEIN, CHLOROPLASTIC-RELATED"/>
    <property type="match status" value="1"/>
</dbReference>
<dbReference type="GO" id="GO:0016614">
    <property type="term" value="F:oxidoreductase activity, acting on CH-OH group of donors"/>
    <property type="evidence" value="ECO:0007669"/>
    <property type="project" value="UniProtKB-ARBA"/>
</dbReference>
<name>A0A1Q5T373_9EURO</name>